<comment type="caution">
    <text evidence="1">The sequence shown here is derived from an EMBL/GenBank/DDBJ whole genome shotgun (WGS) entry which is preliminary data.</text>
</comment>
<evidence type="ECO:0000313" key="2">
    <source>
        <dbReference type="Proteomes" id="UP001209730"/>
    </source>
</evidence>
<accession>A0AB35HZE0</accession>
<dbReference type="AlphaFoldDB" id="A0AB35HZE0"/>
<dbReference type="EMBL" id="JAPHQB010000026">
    <property type="protein sequence ID" value="MCX2802888.1"/>
    <property type="molecule type" value="Genomic_DNA"/>
</dbReference>
<dbReference type="SUPFAM" id="SSF54427">
    <property type="entry name" value="NTF2-like"/>
    <property type="match status" value="1"/>
</dbReference>
<name>A0AB35HZE0_MICTH</name>
<gene>
    <name evidence="1" type="ORF">OQJ68_13925</name>
</gene>
<reference evidence="1" key="1">
    <citation type="submission" date="2022-11" db="EMBL/GenBank/DDBJ databases">
        <title>Chitin-degrading and fungicidal potential of chitinolytic bacterial strains from marine environment of the Pacific Ocean regions.</title>
        <authorList>
            <person name="Pentekhina I."/>
            <person name="Nedashkovskaya O."/>
            <person name="Seitkalieva A."/>
            <person name="Podvolotskaya A."/>
            <person name="Tekutyeva L."/>
            <person name="Balabanova L."/>
        </authorList>
    </citation>
    <scope>NUCLEOTIDE SEQUENCE</scope>
    <source>
        <strain evidence="1">KMM 6838</strain>
    </source>
</reference>
<dbReference type="RefSeq" id="WP_266001897.1">
    <property type="nucleotide sequence ID" value="NZ_JAPHQB010000026.1"/>
</dbReference>
<proteinExistence type="predicted"/>
<organism evidence="1 2">
    <name type="scientific">Microbulbifer thermotolerans</name>
    <dbReference type="NCBI Taxonomy" id="252514"/>
    <lineage>
        <taxon>Bacteria</taxon>
        <taxon>Pseudomonadati</taxon>
        <taxon>Pseudomonadota</taxon>
        <taxon>Gammaproteobacteria</taxon>
        <taxon>Cellvibrionales</taxon>
        <taxon>Microbulbiferaceae</taxon>
        <taxon>Microbulbifer</taxon>
    </lineage>
</organism>
<protein>
    <recommendedName>
        <fullName evidence="3">SnoaL-like domain-containing protein</fullName>
    </recommendedName>
</protein>
<sequence>MDKVLVKGEGAVIIGHFTQLVTRTGKKLSTLLVMHLRIQEGEVICLHLYEDTLEIARTFDMGARGPQ</sequence>
<evidence type="ECO:0000313" key="1">
    <source>
        <dbReference type="EMBL" id="MCX2802888.1"/>
    </source>
</evidence>
<dbReference type="Gene3D" id="3.10.450.50">
    <property type="match status" value="1"/>
</dbReference>
<evidence type="ECO:0008006" key="3">
    <source>
        <dbReference type="Google" id="ProtNLM"/>
    </source>
</evidence>
<dbReference type="InterPro" id="IPR032710">
    <property type="entry name" value="NTF2-like_dom_sf"/>
</dbReference>
<dbReference type="Proteomes" id="UP001209730">
    <property type="component" value="Unassembled WGS sequence"/>
</dbReference>